<dbReference type="Gene3D" id="1.20.890.10">
    <property type="entry name" value="cAMP-dependent protein kinase regulatory subunit, dimerization-anchoring domain"/>
    <property type="match status" value="1"/>
</dbReference>
<comment type="similarity">
    <text evidence="1">Belongs to the dpy-30 family.</text>
</comment>
<dbReference type="PANTHER" id="PTHR23356">
    <property type="entry name" value="DPY30-RELATED"/>
    <property type="match status" value="1"/>
</dbReference>
<evidence type="ECO:0000313" key="3">
    <source>
        <dbReference type="EMBL" id="CAK8671986.1"/>
    </source>
</evidence>
<keyword evidence="4" id="KW-1185">Reference proteome</keyword>
<evidence type="ECO:0000256" key="1">
    <source>
        <dbReference type="ARBA" id="ARBA00010849"/>
    </source>
</evidence>
<evidence type="ECO:0000313" key="4">
    <source>
        <dbReference type="Proteomes" id="UP001642483"/>
    </source>
</evidence>
<dbReference type="EMBL" id="CAWYQH010000001">
    <property type="protein sequence ID" value="CAK8671986.1"/>
    <property type="molecule type" value="Genomic_DNA"/>
</dbReference>
<protein>
    <submittedName>
        <fullName evidence="3">Uncharacterized protein</fullName>
    </submittedName>
</protein>
<reference evidence="3 4" key="1">
    <citation type="submission" date="2024-02" db="EMBL/GenBank/DDBJ databases">
        <authorList>
            <person name="Daric V."/>
            <person name="Darras S."/>
        </authorList>
    </citation>
    <scope>NUCLEOTIDE SEQUENCE [LARGE SCALE GENOMIC DNA]</scope>
</reference>
<comment type="caution">
    <text evidence="3">The sequence shown here is derived from an EMBL/GenBank/DDBJ whole genome shotgun (WGS) entry which is preliminary data.</text>
</comment>
<dbReference type="Pfam" id="PF05186">
    <property type="entry name" value="Dpy-30"/>
    <property type="match status" value="1"/>
</dbReference>
<dbReference type="CDD" id="cd22966">
    <property type="entry name" value="DD_DYDC-like"/>
    <property type="match status" value="1"/>
</dbReference>
<gene>
    <name evidence="3" type="ORF">CVLEPA_LOCUS999</name>
</gene>
<feature type="compositionally biased region" description="Basic and acidic residues" evidence="2">
    <location>
        <begin position="90"/>
        <end position="107"/>
    </location>
</feature>
<organism evidence="3 4">
    <name type="scientific">Clavelina lepadiformis</name>
    <name type="common">Light-bulb sea squirt</name>
    <name type="synonym">Ascidia lepadiformis</name>
    <dbReference type="NCBI Taxonomy" id="159417"/>
    <lineage>
        <taxon>Eukaryota</taxon>
        <taxon>Metazoa</taxon>
        <taxon>Chordata</taxon>
        <taxon>Tunicata</taxon>
        <taxon>Ascidiacea</taxon>
        <taxon>Aplousobranchia</taxon>
        <taxon>Clavelinidae</taxon>
        <taxon>Clavelina</taxon>
    </lineage>
</organism>
<dbReference type="InterPro" id="IPR037856">
    <property type="entry name" value="Sdc1/DPY30"/>
</dbReference>
<feature type="region of interest" description="Disordered" evidence="2">
    <location>
        <begin position="90"/>
        <end position="177"/>
    </location>
</feature>
<name>A0ABP0EY41_CLALP</name>
<proteinExistence type="inferred from homology"/>
<dbReference type="InterPro" id="IPR007858">
    <property type="entry name" value="Dpy-30_motif"/>
</dbReference>
<dbReference type="InterPro" id="IPR049630">
    <property type="entry name" value="DYDC-like_DD"/>
</dbReference>
<evidence type="ECO:0000256" key="2">
    <source>
        <dbReference type="SAM" id="MobiDB-lite"/>
    </source>
</evidence>
<dbReference type="PANTHER" id="PTHR23356:SF16">
    <property type="entry name" value="DPY30 DOMAIN CONTAINING 2"/>
    <property type="match status" value="1"/>
</dbReference>
<dbReference type="Proteomes" id="UP001642483">
    <property type="component" value="Unassembled WGS sequence"/>
</dbReference>
<sequence>MDSEYLKKHLGNCLTEALSEVVEKRPMDPIEYIAHFLYKFKENEAYEQKLEEDKKITNLELQALDKETSIRNHLNEEAELIRQQEEEAIKARRIEEKTPEPTLKDLSNKPGAPSLTSVVETEETVTPTGDEDENKKSTEKEPEATEEKAHVEETDNAEPIPETEETEKTGTTEAENN</sequence>
<feature type="compositionally biased region" description="Basic and acidic residues" evidence="2">
    <location>
        <begin position="133"/>
        <end position="153"/>
    </location>
</feature>
<accession>A0ABP0EY41</accession>